<dbReference type="PANTHER" id="PTHR11839">
    <property type="entry name" value="UDP/ADP-SUGAR PYROPHOSPHATASE"/>
    <property type="match status" value="1"/>
</dbReference>
<dbReference type="KEGG" id="kre:GWK63_10950"/>
<accession>A0A858JS10</accession>
<evidence type="ECO:0000256" key="2">
    <source>
        <dbReference type="ARBA" id="ARBA00001946"/>
    </source>
</evidence>
<dbReference type="RefSeq" id="WP_039999653.1">
    <property type="nucleotide sequence ID" value="NZ_CALMTF010000079.1"/>
</dbReference>
<gene>
    <name evidence="4" type="primary">rppH</name>
    <name evidence="4" type="synonym">nudH</name>
    <name evidence="6" type="ORF">GWK63_10950</name>
</gene>
<evidence type="ECO:0000313" key="6">
    <source>
        <dbReference type="EMBL" id="QIP37068.1"/>
    </source>
</evidence>
<feature type="short sequence motif" description="Nudix box" evidence="4">
    <location>
        <begin position="49"/>
        <end position="70"/>
    </location>
</feature>
<dbReference type="EMBL" id="CP050139">
    <property type="protein sequence ID" value="QIP37068.1"/>
    <property type="molecule type" value="Genomic_DNA"/>
</dbReference>
<dbReference type="GO" id="GO:0008893">
    <property type="term" value="F:guanosine-3',5'-bis(diphosphate) 3'-diphosphatase activity"/>
    <property type="evidence" value="ECO:0007669"/>
    <property type="project" value="TreeGrafter"/>
</dbReference>
<comment type="cofactor">
    <cofactor evidence="4">
        <name>a divalent metal cation</name>
        <dbReference type="ChEBI" id="CHEBI:60240"/>
    </cofactor>
</comment>
<organism evidence="6 7">
    <name type="scientific">Komagataeibacter rhaeticus</name>
    <dbReference type="NCBI Taxonomy" id="215221"/>
    <lineage>
        <taxon>Bacteria</taxon>
        <taxon>Pseudomonadati</taxon>
        <taxon>Pseudomonadota</taxon>
        <taxon>Alphaproteobacteria</taxon>
        <taxon>Acetobacterales</taxon>
        <taxon>Acetobacteraceae</taxon>
        <taxon>Komagataeibacter</taxon>
    </lineage>
</organism>
<reference evidence="6 7" key="1">
    <citation type="submission" date="2020-03" db="EMBL/GenBank/DDBJ databases">
        <title>Isolation of cellulose-producing strains, genome characterization and application of the synthesized cellulose films as an economical and sustainable material for piezoelectric sensor construction.</title>
        <authorList>
            <person name="Mangayil R.K."/>
        </authorList>
    </citation>
    <scope>NUCLEOTIDE SEQUENCE [LARGE SCALE GENOMIC DNA]</scope>
    <source>
        <strain evidence="6 7">ENS 9a1a</strain>
    </source>
</reference>
<feature type="domain" description="Nudix hydrolase" evidence="5">
    <location>
        <begin position="8"/>
        <end position="158"/>
    </location>
</feature>
<name>A0A858JS10_9PROT</name>
<evidence type="ECO:0000259" key="5">
    <source>
        <dbReference type="PROSITE" id="PS51462"/>
    </source>
</evidence>
<dbReference type="InterPro" id="IPR022927">
    <property type="entry name" value="RppH"/>
</dbReference>
<dbReference type="Gene3D" id="3.90.79.10">
    <property type="entry name" value="Nucleoside Triphosphate Pyrophosphohydrolase"/>
    <property type="match status" value="1"/>
</dbReference>
<dbReference type="NCBIfam" id="NF001938">
    <property type="entry name" value="PRK00714.1-5"/>
    <property type="match status" value="1"/>
</dbReference>
<comment type="cofactor">
    <cofactor evidence="2">
        <name>Mg(2+)</name>
        <dbReference type="ChEBI" id="CHEBI:18420"/>
    </cofactor>
</comment>
<keyword evidence="7" id="KW-1185">Reference proteome</keyword>
<comment type="cofactor">
    <cofactor evidence="1">
        <name>Mn(2+)</name>
        <dbReference type="ChEBI" id="CHEBI:29035"/>
    </cofactor>
</comment>
<comment type="function">
    <text evidence="4">Accelerates the degradation of transcripts by removing pyrophosphate from the 5'-end of triphosphorylated RNA, leading to a more labile monophosphorylated state that can stimulate subsequent ribonuclease cleavage.</text>
</comment>
<dbReference type="GO" id="GO:0034432">
    <property type="term" value="F:bis(5'-adenosyl)-pentaphosphatase activity"/>
    <property type="evidence" value="ECO:0007669"/>
    <property type="project" value="TreeGrafter"/>
</dbReference>
<proteinExistence type="inferred from homology"/>
<dbReference type="AlphaFoldDB" id="A0A858JS10"/>
<evidence type="ECO:0000313" key="7">
    <source>
        <dbReference type="Proteomes" id="UP000502533"/>
    </source>
</evidence>
<dbReference type="NCBIfam" id="NF001936">
    <property type="entry name" value="PRK00714.1-3"/>
    <property type="match status" value="1"/>
</dbReference>
<dbReference type="InterPro" id="IPR020084">
    <property type="entry name" value="NUDIX_hydrolase_CS"/>
</dbReference>
<dbReference type="PROSITE" id="PS00893">
    <property type="entry name" value="NUDIX_BOX"/>
    <property type="match status" value="1"/>
</dbReference>
<dbReference type="GO" id="GO:0006753">
    <property type="term" value="P:nucleoside phosphate metabolic process"/>
    <property type="evidence" value="ECO:0007669"/>
    <property type="project" value="TreeGrafter"/>
</dbReference>
<protein>
    <recommendedName>
        <fullName evidence="4">RNA pyrophosphohydrolase</fullName>
        <ecNumber evidence="4">3.6.1.-</ecNumber>
    </recommendedName>
    <alternativeName>
        <fullName evidence="4">(Di)nucleoside polyphosphate hydrolase</fullName>
    </alternativeName>
</protein>
<dbReference type="HAMAP" id="MF_00298">
    <property type="entry name" value="Nudix_RppH"/>
    <property type="match status" value="1"/>
</dbReference>
<dbReference type="InterPro" id="IPR000086">
    <property type="entry name" value="NUDIX_hydrolase_dom"/>
</dbReference>
<dbReference type="SUPFAM" id="SSF55811">
    <property type="entry name" value="Nudix"/>
    <property type="match status" value="1"/>
</dbReference>
<evidence type="ECO:0000256" key="1">
    <source>
        <dbReference type="ARBA" id="ARBA00001936"/>
    </source>
</evidence>
<dbReference type="Proteomes" id="UP000502533">
    <property type="component" value="Chromosome"/>
</dbReference>
<comment type="similarity">
    <text evidence="4">Belongs to the Nudix hydrolase family. RppH subfamily.</text>
</comment>
<dbReference type="GO" id="GO:0019693">
    <property type="term" value="P:ribose phosphate metabolic process"/>
    <property type="evidence" value="ECO:0007669"/>
    <property type="project" value="TreeGrafter"/>
</dbReference>
<dbReference type="InterPro" id="IPR015797">
    <property type="entry name" value="NUDIX_hydrolase-like_dom_sf"/>
</dbReference>
<evidence type="ECO:0000256" key="3">
    <source>
        <dbReference type="ARBA" id="ARBA00022801"/>
    </source>
</evidence>
<dbReference type="PRINTS" id="PR00502">
    <property type="entry name" value="NUDIXFAMILY"/>
</dbReference>
<keyword evidence="3 4" id="KW-0378">Hydrolase</keyword>
<evidence type="ECO:0000256" key="4">
    <source>
        <dbReference type="HAMAP-Rule" id="MF_00298"/>
    </source>
</evidence>
<dbReference type="PROSITE" id="PS51462">
    <property type="entry name" value="NUDIX"/>
    <property type="match status" value="1"/>
</dbReference>
<dbReference type="GeneID" id="85022677"/>
<dbReference type="CDD" id="cd03671">
    <property type="entry name" value="NUDIX_Ap4A_hydrolase_plant_like"/>
    <property type="match status" value="1"/>
</dbReference>
<dbReference type="PANTHER" id="PTHR11839:SF22">
    <property type="entry name" value="NUDIX HYDROLASE 26, CHLOROPLASTIC"/>
    <property type="match status" value="1"/>
</dbReference>
<dbReference type="EC" id="3.6.1.-" evidence="4"/>
<dbReference type="InterPro" id="IPR020476">
    <property type="entry name" value="Nudix_hydrolase"/>
</dbReference>
<dbReference type="Pfam" id="PF00293">
    <property type="entry name" value="NUDIX"/>
    <property type="match status" value="1"/>
</dbReference>
<sequence>MTDPATLPYRPNVGALVFNRQGEVFVARRTDMPGAGGPPEQGVWQCPQGGIDEGETPEVAVLRELHEETGTTAASIIATYPEWLSYDLPAHLIGKALGGRYRGQRQRWFALRYTGDGHDIRLDMQVPAEFDLWKWVPLAQLPLLNVGIKKEIYARLAAYFAPYATAA</sequence>